<dbReference type="STRING" id="1157962.A0A250XE20"/>
<dbReference type="Proteomes" id="UP000232323">
    <property type="component" value="Unassembled WGS sequence"/>
</dbReference>
<evidence type="ECO:0008006" key="9">
    <source>
        <dbReference type="Google" id="ProtNLM"/>
    </source>
</evidence>
<dbReference type="GO" id="GO:0016780">
    <property type="term" value="F:phosphotransferase activity, for other substituted phosphate groups"/>
    <property type="evidence" value="ECO:0007669"/>
    <property type="project" value="InterPro"/>
</dbReference>
<feature type="transmembrane region" description="Helical" evidence="6">
    <location>
        <begin position="140"/>
        <end position="158"/>
    </location>
</feature>
<evidence type="ECO:0000256" key="1">
    <source>
        <dbReference type="ARBA" id="ARBA00004370"/>
    </source>
</evidence>
<evidence type="ECO:0000313" key="7">
    <source>
        <dbReference type="EMBL" id="GAX81325.1"/>
    </source>
</evidence>
<comment type="caution">
    <text evidence="7">The sequence shown here is derived from an EMBL/GenBank/DDBJ whole genome shotgun (WGS) entry which is preliminary data.</text>
</comment>
<sequence>MPYLSARALDGLKHYKYHSSGYTILDVIHTPFWNWFTSLLPMWLAPNVITLVGLLGVILSFLIDSWYLLDYQGEAPPWVYLFSALAVIIYVNLDCIDGKQARRTGSSSPLGQLFDHGCDALSVRLLLDNTHCSMNYPCSWTAASIIMLIMLPWILAHWEEYHTGLLQYGNGWFGVMEANYALALVHLSVYVFGIGMWERTLNDIVPFDLPISLSVRDLFFAAYVIGGLIQVLGQLSRVLAFDSSKLDKEERGNKELGFAARVKHLVIIVMVLVLGVWWTSDNEVAHGQCRMASISYGLIYALVASNLIVSHMAKEPVPVPYWAYALLFLGAVSRQFKVADSWTTTGVLMLIALLGYSHYVVNVINEICTHLGLQVFLIHPQKD</sequence>
<evidence type="ECO:0000256" key="5">
    <source>
        <dbReference type="RuleBase" id="RU003750"/>
    </source>
</evidence>
<dbReference type="InterPro" id="IPR000462">
    <property type="entry name" value="CDP-OH_P_trans"/>
</dbReference>
<proteinExistence type="inferred from homology"/>
<name>A0A250XE20_9CHLO</name>
<dbReference type="AlphaFoldDB" id="A0A250XE20"/>
<keyword evidence="4 6" id="KW-0472">Membrane</keyword>
<dbReference type="Pfam" id="PF01066">
    <property type="entry name" value="CDP-OH_P_transf"/>
    <property type="match status" value="1"/>
</dbReference>
<gene>
    <name evidence="7" type="ORF">CEUSTIGMA_g8756.t1</name>
</gene>
<dbReference type="PANTHER" id="PTHR10414">
    <property type="entry name" value="ETHANOLAMINEPHOSPHOTRANSFERASE"/>
    <property type="match status" value="1"/>
</dbReference>
<evidence type="ECO:0000256" key="6">
    <source>
        <dbReference type="SAM" id="Phobius"/>
    </source>
</evidence>
<dbReference type="OrthoDB" id="196717at2759"/>
<evidence type="ECO:0000256" key="4">
    <source>
        <dbReference type="ARBA" id="ARBA00023136"/>
    </source>
</evidence>
<feature type="transmembrane region" description="Helical" evidence="6">
    <location>
        <begin position="291"/>
        <end position="313"/>
    </location>
</feature>
<comment type="similarity">
    <text evidence="2 5">Belongs to the CDP-alcohol phosphatidyltransferase class-I family.</text>
</comment>
<reference evidence="7 8" key="1">
    <citation type="submission" date="2017-08" db="EMBL/GenBank/DDBJ databases">
        <title>Acidophilic green algal genome provides insights into adaptation to an acidic environment.</title>
        <authorList>
            <person name="Hirooka S."/>
            <person name="Hirose Y."/>
            <person name="Kanesaki Y."/>
            <person name="Higuchi S."/>
            <person name="Fujiwara T."/>
            <person name="Onuma R."/>
            <person name="Era A."/>
            <person name="Ohbayashi R."/>
            <person name="Uzuka A."/>
            <person name="Nozaki H."/>
            <person name="Yoshikawa H."/>
            <person name="Miyagishima S.Y."/>
        </authorList>
    </citation>
    <scope>NUCLEOTIDE SEQUENCE [LARGE SCALE GENOMIC DNA]</scope>
    <source>
        <strain evidence="7 8">NIES-2499</strain>
    </source>
</reference>
<dbReference type="GO" id="GO:0016020">
    <property type="term" value="C:membrane"/>
    <property type="evidence" value="ECO:0007669"/>
    <property type="project" value="UniProtKB-SubCell"/>
</dbReference>
<evidence type="ECO:0000313" key="8">
    <source>
        <dbReference type="Proteomes" id="UP000232323"/>
    </source>
</evidence>
<dbReference type="InterPro" id="IPR043130">
    <property type="entry name" value="CDP-OH_PTrfase_TM_dom"/>
</dbReference>
<keyword evidence="6" id="KW-0812">Transmembrane</keyword>
<feature type="transmembrane region" description="Helical" evidence="6">
    <location>
        <begin position="343"/>
        <end position="361"/>
    </location>
</feature>
<feature type="transmembrane region" description="Helical" evidence="6">
    <location>
        <begin position="75"/>
        <end position="93"/>
    </location>
</feature>
<evidence type="ECO:0000256" key="2">
    <source>
        <dbReference type="ARBA" id="ARBA00010441"/>
    </source>
</evidence>
<dbReference type="InterPro" id="IPR014472">
    <property type="entry name" value="CHOPT"/>
</dbReference>
<comment type="subcellular location">
    <subcellularLocation>
        <location evidence="1">Membrane</location>
    </subcellularLocation>
</comment>
<feature type="transmembrane region" description="Helical" evidence="6">
    <location>
        <begin position="218"/>
        <end position="240"/>
    </location>
</feature>
<feature type="transmembrane region" description="Helical" evidence="6">
    <location>
        <begin position="48"/>
        <end position="69"/>
    </location>
</feature>
<accession>A0A250XE20</accession>
<keyword evidence="6" id="KW-1133">Transmembrane helix</keyword>
<feature type="transmembrane region" description="Helical" evidence="6">
    <location>
        <begin position="178"/>
        <end position="197"/>
    </location>
</feature>
<dbReference type="EMBL" id="BEGY01000064">
    <property type="protein sequence ID" value="GAX81325.1"/>
    <property type="molecule type" value="Genomic_DNA"/>
</dbReference>
<protein>
    <recommendedName>
        <fullName evidence="9">Ethanolaminephosphotransferase</fullName>
    </recommendedName>
</protein>
<evidence type="ECO:0000256" key="3">
    <source>
        <dbReference type="ARBA" id="ARBA00022679"/>
    </source>
</evidence>
<organism evidence="7 8">
    <name type="scientific">Chlamydomonas eustigma</name>
    <dbReference type="NCBI Taxonomy" id="1157962"/>
    <lineage>
        <taxon>Eukaryota</taxon>
        <taxon>Viridiplantae</taxon>
        <taxon>Chlorophyta</taxon>
        <taxon>core chlorophytes</taxon>
        <taxon>Chlorophyceae</taxon>
        <taxon>CS clade</taxon>
        <taxon>Chlamydomonadales</taxon>
        <taxon>Chlamydomonadaceae</taxon>
        <taxon>Chlamydomonas</taxon>
    </lineage>
</organism>
<dbReference type="PROSITE" id="PS00379">
    <property type="entry name" value="CDP_ALCOHOL_P_TRANSF"/>
    <property type="match status" value="1"/>
</dbReference>
<feature type="transmembrane region" description="Helical" evidence="6">
    <location>
        <begin position="260"/>
        <end position="279"/>
    </location>
</feature>
<keyword evidence="8" id="KW-1185">Reference proteome</keyword>
<keyword evidence="3 5" id="KW-0808">Transferase</keyword>
<dbReference type="Gene3D" id="1.20.120.1760">
    <property type="match status" value="1"/>
</dbReference>
<dbReference type="PIRSF" id="PIRSF015665">
    <property type="entry name" value="CHOPT"/>
    <property type="match status" value="1"/>
</dbReference>
<dbReference type="GO" id="GO:0008654">
    <property type="term" value="P:phospholipid biosynthetic process"/>
    <property type="evidence" value="ECO:0007669"/>
    <property type="project" value="InterPro"/>
</dbReference>
<dbReference type="PANTHER" id="PTHR10414:SF37">
    <property type="entry name" value="BB IN A BOXCAR, ISOFORM C"/>
    <property type="match status" value="1"/>
</dbReference>
<dbReference type="InterPro" id="IPR048254">
    <property type="entry name" value="CDP_ALCOHOL_P_TRANSF_CS"/>
</dbReference>